<evidence type="ECO:0000313" key="5">
    <source>
        <dbReference type="Proteomes" id="UP000006797"/>
    </source>
</evidence>
<organism evidence="4 5">
    <name type="scientific">Haemophilus influenzae F3047</name>
    <dbReference type="NCBI Taxonomy" id="935897"/>
    <lineage>
        <taxon>Bacteria</taxon>
        <taxon>Pseudomonadati</taxon>
        <taxon>Pseudomonadota</taxon>
        <taxon>Gammaproteobacteria</taxon>
        <taxon>Pasteurellales</taxon>
        <taxon>Pasteurellaceae</taxon>
        <taxon>Haemophilus</taxon>
    </lineage>
</organism>
<dbReference type="AlphaFoldDB" id="A0AAV2U1P2"/>
<dbReference type="Gene3D" id="1.10.10.10">
    <property type="entry name" value="Winged helix-like DNA-binding domain superfamily/Winged helix DNA-binding domain"/>
    <property type="match status" value="2"/>
</dbReference>
<feature type="domain" description="Insertion element IS150 protein InsJ-like helix-turn-helix" evidence="3">
    <location>
        <begin position="8"/>
        <end position="52"/>
    </location>
</feature>
<dbReference type="Proteomes" id="UP000006797">
    <property type="component" value="Chromosome"/>
</dbReference>
<dbReference type="EMBL" id="FQ670204">
    <property type="protein sequence ID" value="CBY86422.1"/>
    <property type="molecule type" value="Genomic_DNA"/>
</dbReference>
<name>A0AAV2U1P2_HAEIF</name>
<evidence type="ECO:0000256" key="2">
    <source>
        <dbReference type="SAM" id="Coils"/>
    </source>
</evidence>
<reference evidence="4 5" key="1">
    <citation type="journal article" date="2012" name="Emerg. Infect. Dis.">
        <title>Lineage-specific Virulence Determinants of Haemophilus influenzae Biogroup aegyptius.</title>
        <authorList>
            <person name="Strouts F.R."/>
            <person name="Power P."/>
            <person name="Croucher N.J."/>
            <person name="Corton N."/>
            <person name="van Tonder A."/>
            <person name="Quail M.A."/>
            <person name="Langford P.R."/>
            <person name="Hudson M.J."/>
            <person name="Parkhill J."/>
            <person name="Kroll J.S."/>
            <person name="Bentley S.D."/>
        </authorList>
    </citation>
    <scope>NUCLEOTIDE SEQUENCE [LARGE SCALE GENOMIC DNA]</scope>
    <source>
        <strain evidence="4 5">F3047</strain>
    </source>
</reference>
<dbReference type="Pfam" id="PF13518">
    <property type="entry name" value="HTH_28"/>
    <property type="match status" value="2"/>
</dbReference>
<feature type="coiled-coil region" evidence="2">
    <location>
        <begin position="133"/>
        <end position="165"/>
    </location>
</feature>
<dbReference type="KEGG" id="hil:HICON_09570"/>
<evidence type="ECO:0000256" key="1">
    <source>
        <dbReference type="ARBA" id="ARBA00038232"/>
    </source>
</evidence>
<dbReference type="SUPFAM" id="SSF46689">
    <property type="entry name" value="Homeodomain-like"/>
    <property type="match status" value="2"/>
</dbReference>
<dbReference type="InterPro" id="IPR055247">
    <property type="entry name" value="InsJ-like_HTH"/>
</dbReference>
<dbReference type="InterPro" id="IPR052057">
    <property type="entry name" value="IS150/IS1296_orfA-like"/>
</dbReference>
<protein>
    <recommendedName>
        <fullName evidence="3">Insertion element IS150 protein InsJ-like helix-turn-helix domain-containing protein</fullName>
    </recommendedName>
</protein>
<evidence type="ECO:0000259" key="3">
    <source>
        <dbReference type="Pfam" id="PF13518"/>
    </source>
</evidence>
<sequence>MTKYNFLFKQQVIEFYLQNGKNSSLTRRHFQLAETTLERWINQFNHSGINGLAVLGKKRNYSPEFKLNVIQAVKNGKFSAEAACLHFGIANAGVVSQWLKAFEKQGINGLIPKPKGRPTMKLQYPKMPPKPKTREEELELENLRLRAENAILKKLQELNQQKMQKKPLS</sequence>
<feature type="domain" description="Insertion element IS150 protein InsJ-like helix-turn-helix" evidence="3">
    <location>
        <begin position="65"/>
        <end position="118"/>
    </location>
</feature>
<dbReference type="InterPro" id="IPR009057">
    <property type="entry name" value="Homeodomain-like_sf"/>
</dbReference>
<dbReference type="PANTHER" id="PTHR33795">
    <property type="entry name" value="INSERTION ELEMENT IS150 PROTEIN INSJ"/>
    <property type="match status" value="1"/>
</dbReference>
<gene>
    <name evidence="4" type="ORF">HICON_09570</name>
</gene>
<proteinExistence type="inferred from homology"/>
<keyword evidence="2" id="KW-0175">Coiled coil</keyword>
<accession>A0AAV2U1P2</accession>
<evidence type="ECO:0000313" key="4">
    <source>
        <dbReference type="EMBL" id="CBY86422.1"/>
    </source>
</evidence>
<dbReference type="PANTHER" id="PTHR33795:SF1">
    <property type="entry name" value="INSERTION ELEMENT IS150 PROTEIN INSJ"/>
    <property type="match status" value="1"/>
</dbReference>
<dbReference type="InterPro" id="IPR036388">
    <property type="entry name" value="WH-like_DNA-bd_sf"/>
</dbReference>
<comment type="similarity">
    <text evidence="1">Belongs to the IS150/IS1296 orfA family.</text>
</comment>